<evidence type="ECO:0000256" key="6">
    <source>
        <dbReference type="RuleBase" id="RU363053"/>
    </source>
</evidence>
<dbReference type="PANTHER" id="PTHR11266:SF91">
    <property type="entry name" value="EXPRESSED PROTEIN"/>
    <property type="match status" value="1"/>
</dbReference>
<keyword evidence="5 6" id="KW-0472">Membrane</keyword>
<accession>A0ABQ8DMZ2</accession>
<evidence type="ECO:0000313" key="9">
    <source>
        <dbReference type="Proteomes" id="UP000824890"/>
    </source>
</evidence>
<evidence type="ECO:0000256" key="3">
    <source>
        <dbReference type="ARBA" id="ARBA00022692"/>
    </source>
</evidence>
<feature type="region of interest" description="Disordered" evidence="7">
    <location>
        <begin position="15"/>
        <end position="41"/>
    </location>
</feature>
<dbReference type="Pfam" id="PF04117">
    <property type="entry name" value="Mpv17_PMP22"/>
    <property type="match status" value="1"/>
</dbReference>
<evidence type="ECO:0000256" key="5">
    <source>
        <dbReference type="ARBA" id="ARBA00023136"/>
    </source>
</evidence>
<feature type="transmembrane region" description="Helical" evidence="6">
    <location>
        <begin position="191"/>
        <end position="211"/>
    </location>
</feature>
<evidence type="ECO:0008006" key="10">
    <source>
        <dbReference type="Google" id="ProtNLM"/>
    </source>
</evidence>
<comment type="similarity">
    <text evidence="2 6">Belongs to the peroxisomal membrane protein PXMP2/4 family.</text>
</comment>
<proteinExistence type="inferred from homology"/>
<evidence type="ECO:0000256" key="4">
    <source>
        <dbReference type="ARBA" id="ARBA00022989"/>
    </source>
</evidence>
<evidence type="ECO:0000256" key="2">
    <source>
        <dbReference type="ARBA" id="ARBA00006824"/>
    </source>
</evidence>
<comment type="caution">
    <text evidence="8">The sequence shown here is derived from an EMBL/GenBank/DDBJ whole genome shotgun (WGS) entry which is preliminary data.</text>
</comment>
<name>A0ABQ8DMZ2_BRANA</name>
<keyword evidence="9" id="KW-1185">Reference proteome</keyword>
<feature type="transmembrane region" description="Helical" evidence="6">
    <location>
        <begin position="140"/>
        <end position="162"/>
    </location>
</feature>
<gene>
    <name evidence="8" type="ORF">HID58_016458</name>
</gene>
<dbReference type="PANTHER" id="PTHR11266">
    <property type="entry name" value="PEROXISOMAL MEMBRANE PROTEIN 2, PXMP2 MPV17"/>
    <property type="match status" value="1"/>
</dbReference>
<dbReference type="Proteomes" id="UP000824890">
    <property type="component" value="Unassembled WGS sequence"/>
</dbReference>
<feature type="compositionally biased region" description="Low complexity" evidence="7">
    <location>
        <begin position="32"/>
        <end position="41"/>
    </location>
</feature>
<evidence type="ECO:0000256" key="7">
    <source>
        <dbReference type="SAM" id="MobiDB-lite"/>
    </source>
</evidence>
<protein>
    <recommendedName>
        <fullName evidence="10">Peroxisomal membrane protein</fullName>
    </recommendedName>
</protein>
<dbReference type="EMBL" id="JAGKQM010000004">
    <property type="protein sequence ID" value="KAH0930731.1"/>
    <property type="molecule type" value="Genomic_DNA"/>
</dbReference>
<comment type="subcellular location">
    <subcellularLocation>
        <location evidence="1">Membrane</location>
        <topology evidence="1">Multi-pass membrane protein</topology>
    </subcellularLocation>
</comment>
<evidence type="ECO:0000256" key="1">
    <source>
        <dbReference type="ARBA" id="ARBA00004141"/>
    </source>
</evidence>
<keyword evidence="4 6" id="KW-1133">Transmembrane helix</keyword>
<reference evidence="8 9" key="1">
    <citation type="submission" date="2021-05" db="EMBL/GenBank/DDBJ databases">
        <title>Genome Assembly of Synthetic Allotetraploid Brassica napus Reveals Homoeologous Exchanges between Subgenomes.</title>
        <authorList>
            <person name="Davis J.T."/>
        </authorList>
    </citation>
    <scope>NUCLEOTIDE SEQUENCE [LARGE SCALE GENOMIC DNA]</scope>
    <source>
        <strain evidence="9">cv. Da-Ae</strain>
        <tissue evidence="8">Seedling</tissue>
    </source>
</reference>
<evidence type="ECO:0000313" key="8">
    <source>
        <dbReference type="EMBL" id="KAH0930731.1"/>
    </source>
</evidence>
<dbReference type="InterPro" id="IPR007248">
    <property type="entry name" value="Mpv17_PMP22"/>
</dbReference>
<sequence>MDALGGFWGLNGFNHRRKKNNSSGDRRNQRKSGSSDSVDVSRDAAGYHFPLKQAVTAGALTFTGDTIAQLSGRWKKRAAALKQSSSDKPDQEELWNLFSEHDWVRALRMSTYGFLLYGPGSYAWYQYLDRSLPKPTATNIVLKVLLNQVILGPSVIAVIFAWNNLWLGKISELGNKYQKDALPTLLYGFRFWVPVSILNFWVVPLQARVAFMSMEMSRMLKIKRRSDMDTERYEIELERFRLPRSSRTCFLFLLLLSSQSHKYCIVRYLVSRGVIMMMGFGAGTYGSGDKVAKYEERMKAIDNDAWETLAMQQELLYLDMYES</sequence>
<organism evidence="8 9">
    <name type="scientific">Brassica napus</name>
    <name type="common">Rape</name>
    <dbReference type="NCBI Taxonomy" id="3708"/>
    <lineage>
        <taxon>Eukaryota</taxon>
        <taxon>Viridiplantae</taxon>
        <taxon>Streptophyta</taxon>
        <taxon>Embryophyta</taxon>
        <taxon>Tracheophyta</taxon>
        <taxon>Spermatophyta</taxon>
        <taxon>Magnoliopsida</taxon>
        <taxon>eudicotyledons</taxon>
        <taxon>Gunneridae</taxon>
        <taxon>Pentapetalae</taxon>
        <taxon>rosids</taxon>
        <taxon>malvids</taxon>
        <taxon>Brassicales</taxon>
        <taxon>Brassicaceae</taxon>
        <taxon>Brassiceae</taxon>
        <taxon>Brassica</taxon>
    </lineage>
</organism>
<keyword evidence="3 6" id="KW-0812">Transmembrane</keyword>